<dbReference type="InterPro" id="IPR002110">
    <property type="entry name" value="Ankyrin_rpt"/>
</dbReference>
<dbReference type="SMART" id="SM00248">
    <property type="entry name" value="ANK"/>
    <property type="match status" value="7"/>
</dbReference>
<feature type="compositionally biased region" description="Basic and acidic residues" evidence="9">
    <location>
        <begin position="413"/>
        <end position="427"/>
    </location>
</feature>
<dbReference type="InterPro" id="IPR026961">
    <property type="entry name" value="PGG_dom"/>
</dbReference>
<proteinExistence type="predicted"/>
<gene>
    <name evidence="12" type="ORF">QN277_003642</name>
</gene>
<evidence type="ECO:0000256" key="2">
    <source>
        <dbReference type="ARBA" id="ARBA00004413"/>
    </source>
</evidence>
<evidence type="ECO:0000256" key="7">
    <source>
        <dbReference type="ARBA" id="ARBA00023136"/>
    </source>
</evidence>
<protein>
    <recommendedName>
        <fullName evidence="11">PGG domain-containing protein</fullName>
    </recommendedName>
</protein>
<feature type="region of interest" description="Disordered" evidence="9">
    <location>
        <begin position="413"/>
        <end position="432"/>
    </location>
</feature>
<comment type="caution">
    <text evidence="12">The sequence shown here is derived from an EMBL/GenBank/DDBJ whole genome shotgun (WGS) entry which is preliminary data.</text>
</comment>
<dbReference type="PANTHER" id="PTHR24186:SF50">
    <property type="entry name" value="ANKYRIN REPEAT-CONTAINING PROTEIN ITN1-LIKE ISOFORM X1"/>
    <property type="match status" value="1"/>
</dbReference>
<dbReference type="GO" id="GO:0005886">
    <property type="term" value="C:plasma membrane"/>
    <property type="evidence" value="ECO:0007669"/>
    <property type="project" value="UniProtKB-SubCell"/>
</dbReference>
<keyword evidence="3 10" id="KW-0812">Transmembrane</keyword>
<keyword evidence="7 10" id="KW-0472">Membrane</keyword>
<evidence type="ECO:0000313" key="12">
    <source>
        <dbReference type="EMBL" id="KAK4260543.1"/>
    </source>
</evidence>
<feature type="transmembrane region" description="Helical" evidence="10">
    <location>
        <begin position="526"/>
        <end position="553"/>
    </location>
</feature>
<evidence type="ECO:0000313" key="13">
    <source>
        <dbReference type="Proteomes" id="UP001293593"/>
    </source>
</evidence>
<evidence type="ECO:0000256" key="3">
    <source>
        <dbReference type="ARBA" id="ARBA00022692"/>
    </source>
</evidence>
<dbReference type="Proteomes" id="UP001293593">
    <property type="component" value="Unassembled WGS sequence"/>
</dbReference>
<feature type="transmembrane region" description="Helical" evidence="10">
    <location>
        <begin position="559"/>
        <end position="582"/>
    </location>
</feature>
<keyword evidence="5 10" id="KW-1133">Transmembrane helix</keyword>
<keyword evidence="6 8" id="KW-0040">ANK repeat</keyword>
<name>A0AAE1MFR6_9FABA</name>
<evidence type="ECO:0000256" key="10">
    <source>
        <dbReference type="SAM" id="Phobius"/>
    </source>
</evidence>
<organism evidence="12 13">
    <name type="scientific">Acacia crassicarpa</name>
    <name type="common">northern wattle</name>
    <dbReference type="NCBI Taxonomy" id="499986"/>
    <lineage>
        <taxon>Eukaryota</taxon>
        <taxon>Viridiplantae</taxon>
        <taxon>Streptophyta</taxon>
        <taxon>Embryophyta</taxon>
        <taxon>Tracheophyta</taxon>
        <taxon>Spermatophyta</taxon>
        <taxon>Magnoliopsida</taxon>
        <taxon>eudicotyledons</taxon>
        <taxon>Gunneridae</taxon>
        <taxon>Pentapetalae</taxon>
        <taxon>rosids</taxon>
        <taxon>fabids</taxon>
        <taxon>Fabales</taxon>
        <taxon>Fabaceae</taxon>
        <taxon>Caesalpinioideae</taxon>
        <taxon>mimosoid clade</taxon>
        <taxon>Acacieae</taxon>
        <taxon>Acacia</taxon>
    </lineage>
</organism>
<dbReference type="EMBL" id="JAWXYG010000010">
    <property type="protein sequence ID" value="KAK4260543.1"/>
    <property type="molecule type" value="Genomic_DNA"/>
</dbReference>
<dbReference type="Pfam" id="PF12796">
    <property type="entry name" value="Ank_2"/>
    <property type="match status" value="3"/>
</dbReference>
<dbReference type="AlphaFoldDB" id="A0AAE1MFR6"/>
<dbReference type="InterPro" id="IPR036770">
    <property type="entry name" value="Ankyrin_rpt-contain_sf"/>
</dbReference>
<evidence type="ECO:0000256" key="8">
    <source>
        <dbReference type="PROSITE-ProRule" id="PRU00023"/>
    </source>
</evidence>
<dbReference type="SUPFAM" id="SSF48403">
    <property type="entry name" value="Ankyrin repeat"/>
    <property type="match status" value="1"/>
</dbReference>
<evidence type="ECO:0000256" key="4">
    <source>
        <dbReference type="ARBA" id="ARBA00022737"/>
    </source>
</evidence>
<evidence type="ECO:0000256" key="5">
    <source>
        <dbReference type="ARBA" id="ARBA00022989"/>
    </source>
</evidence>
<reference evidence="12" key="1">
    <citation type="submission" date="2023-10" db="EMBL/GenBank/DDBJ databases">
        <title>Chromosome-level genome of the transformable northern wattle, Acacia crassicarpa.</title>
        <authorList>
            <person name="Massaro I."/>
            <person name="Sinha N.R."/>
            <person name="Poethig S."/>
            <person name="Leichty A.R."/>
        </authorList>
    </citation>
    <scope>NUCLEOTIDE SEQUENCE</scope>
    <source>
        <strain evidence="12">Acra3RX</strain>
        <tissue evidence="12">Leaf</tissue>
    </source>
</reference>
<dbReference type="PANTHER" id="PTHR24186">
    <property type="entry name" value="PROTEIN PHOSPHATASE 1 REGULATORY SUBUNIT"/>
    <property type="match status" value="1"/>
</dbReference>
<evidence type="ECO:0000256" key="1">
    <source>
        <dbReference type="ARBA" id="ARBA00004141"/>
    </source>
</evidence>
<feature type="domain" description="PGG" evidence="11">
    <location>
        <begin position="443"/>
        <end position="552"/>
    </location>
</feature>
<evidence type="ECO:0000256" key="9">
    <source>
        <dbReference type="SAM" id="MobiDB-lite"/>
    </source>
</evidence>
<dbReference type="Gene3D" id="1.25.40.20">
    <property type="entry name" value="Ankyrin repeat-containing domain"/>
    <property type="match status" value="2"/>
</dbReference>
<sequence length="615" mass="69005">MELEYYKEAIEGNIDAFKGKGDEEIVSILTPNKNTILHVHITNYTHNVSDAFVEKILDMCPALLLKTNVKDETILHIAARYGHLKIVRQLIDFAKGLTRDIDGVGVEKRLIRALNDKKDTALHEAARYGHTKVVEALIKEESDHSHFGINVCGETPLYIAIERRYWNMVDAILDNSDSLQYNGPNGRTALHAATIFGDKEKVSKLLTRNLFLAKQADENGWVPLHLAVIVGRSEIIELLVSKDRSTTYMRDNKGRTALHLAALDSKVSAMEIILKYCPDCCELVDEKGCNALHYTTMDEEASYFYPTAFKEILKNEPLMRNLCNEKDDDGNTPLHYIARLAPKWKTYHYHVLLEPQFQGVVDMMACNKYGQNPLDVARADMTLYSSSKNKIFTKLEHIGAMLGGRVLDKHLREKEQEKRHDPAVDKKKGNKTNGEHGVSGIAASYLSVVAILIATVTFTAGFTLPGGLNQDKGSPLLKYNAAFIAFVITDSLSFILSTSVVLLIFVPILVNKVARDEPFEEVSQQLVITCFMLTIVAMGFMIIAFGTGLYAVLGVSKGFGVVTLLIVLSFFFIIIIFITMVIERMKESEVVYDDILFNHNYSPFRVRDIQLSDIV</sequence>
<feature type="repeat" description="ANK" evidence="8">
    <location>
        <begin position="219"/>
        <end position="251"/>
    </location>
</feature>
<dbReference type="PROSITE" id="PS50088">
    <property type="entry name" value="ANK_REPEAT"/>
    <property type="match status" value="3"/>
</dbReference>
<feature type="transmembrane region" description="Helical" evidence="10">
    <location>
        <begin position="437"/>
        <end position="462"/>
    </location>
</feature>
<accession>A0AAE1MFR6</accession>
<comment type="subcellular location">
    <subcellularLocation>
        <location evidence="2">Cell membrane</location>
        <topology evidence="2">Peripheral membrane protein</topology>
        <orientation evidence="2">Cytoplasmic side</orientation>
    </subcellularLocation>
    <subcellularLocation>
        <location evidence="1">Membrane</location>
        <topology evidence="1">Multi-pass membrane protein</topology>
    </subcellularLocation>
</comment>
<feature type="transmembrane region" description="Helical" evidence="10">
    <location>
        <begin position="482"/>
        <end position="506"/>
    </location>
</feature>
<dbReference type="PROSITE" id="PS50297">
    <property type="entry name" value="ANK_REP_REGION"/>
    <property type="match status" value="3"/>
</dbReference>
<feature type="repeat" description="ANK" evidence="8">
    <location>
        <begin position="117"/>
        <end position="143"/>
    </location>
</feature>
<keyword evidence="13" id="KW-1185">Reference proteome</keyword>
<evidence type="ECO:0000259" key="11">
    <source>
        <dbReference type="Pfam" id="PF13962"/>
    </source>
</evidence>
<keyword evidence="4" id="KW-0677">Repeat</keyword>
<dbReference type="Pfam" id="PF13962">
    <property type="entry name" value="PGG"/>
    <property type="match status" value="1"/>
</dbReference>
<feature type="repeat" description="ANK" evidence="8">
    <location>
        <begin position="70"/>
        <end position="92"/>
    </location>
</feature>
<evidence type="ECO:0000256" key="6">
    <source>
        <dbReference type="ARBA" id="ARBA00023043"/>
    </source>
</evidence>